<dbReference type="KEGG" id="celz:E5225_01430"/>
<evidence type="ECO:0000256" key="5">
    <source>
        <dbReference type="ARBA" id="ARBA00022989"/>
    </source>
</evidence>
<feature type="transmembrane region" description="Helical" evidence="8">
    <location>
        <begin position="391"/>
        <end position="409"/>
    </location>
</feature>
<reference evidence="10 11" key="1">
    <citation type="submission" date="2019-04" db="EMBL/GenBank/DDBJ databases">
        <title>Isolation and identification of Cellulomonas shaoxiangyii sp. Nov. isolated from feces of the Tibetan antelopes (Pantholops hodgsonii) in the Qinghai-Tibet plateau of China.</title>
        <authorList>
            <person name="Tian Z."/>
        </authorList>
    </citation>
    <scope>NUCLEOTIDE SEQUENCE [LARGE SCALE GENOMIC DNA]</scope>
    <source>
        <strain evidence="10 11">Z28</strain>
    </source>
</reference>
<proteinExistence type="predicted"/>
<evidence type="ECO:0000256" key="2">
    <source>
        <dbReference type="ARBA" id="ARBA00022448"/>
    </source>
</evidence>
<evidence type="ECO:0000259" key="9">
    <source>
        <dbReference type="PROSITE" id="PS50850"/>
    </source>
</evidence>
<evidence type="ECO:0000313" key="10">
    <source>
        <dbReference type="EMBL" id="QCB92411.1"/>
    </source>
</evidence>
<keyword evidence="4 8" id="KW-0812">Transmembrane</keyword>
<evidence type="ECO:0000256" key="7">
    <source>
        <dbReference type="SAM" id="MobiDB-lite"/>
    </source>
</evidence>
<dbReference type="RefSeq" id="WP_135972799.1">
    <property type="nucleotide sequence ID" value="NZ_CP039291.1"/>
</dbReference>
<feature type="transmembrane region" description="Helical" evidence="8">
    <location>
        <begin position="421"/>
        <end position="439"/>
    </location>
</feature>
<feature type="transmembrane region" description="Helical" evidence="8">
    <location>
        <begin position="210"/>
        <end position="230"/>
    </location>
</feature>
<dbReference type="Proteomes" id="UP000296469">
    <property type="component" value="Chromosome"/>
</dbReference>
<dbReference type="SUPFAM" id="SSF103473">
    <property type="entry name" value="MFS general substrate transporter"/>
    <property type="match status" value="1"/>
</dbReference>
<dbReference type="EMBL" id="CP039291">
    <property type="protein sequence ID" value="QCB92411.1"/>
    <property type="molecule type" value="Genomic_DNA"/>
</dbReference>
<feature type="transmembrane region" description="Helical" evidence="8">
    <location>
        <begin position="113"/>
        <end position="132"/>
    </location>
</feature>
<sequence length="459" mass="46425">MPDVRPVLPTPGAEAPSDGARPPRRGPDHPTRAAADPARAAVRGGVLGNYVDQFDIFLPVLALAPVAAELYGTRAVVTYAGLVFVATLVGRPLGAAVLGSLADRVGRAVVARASMLGLAVTTLLIAALPVAAMTHEAVLLAVVVLRFVSGVLIGGGYTSAVPLAIEWTAPRRRGLVSGVVMAMSPAANATIAALVLVLLGTLGPDGYAAWGWRVPFVVGAALAFVAVGHFRRHVRDTPERAAAAPAGRPLTTVLVGAERHRLWRLMVLMTGLWLFTNLAVAVVTSQLGVVAGLDGAAVTRTMLVATAVSAAAMVASGHASTRAGRRRYLTAFGAAAAVLAPASYLAGFAGPASPAALVALVTVLQVVTVSAYGPIGAYLAERFPPAVRSSGYGTAYSLSIVLPALYPFWLPPLQRAFGDVAPVAALLAVAGVLVAVGAATSPGEAMTEGPAAPATPAGA</sequence>
<dbReference type="GO" id="GO:0005886">
    <property type="term" value="C:plasma membrane"/>
    <property type="evidence" value="ECO:0007669"/>
    <property type="project" value="UniProtKB-SubCell"/>
</dbReference>
<dbReference type="GO" id="GO:0022857">
    <property type="term" value="F:transmembrane transporter activity"/>
    <property type="evidence" value="ECO:0007669"/>
    <property type="project" value="InterPro"/>
</dbReference>
<dbReference type="InterPro" id="IPR011701">
    <property type="entry name" value="MFS"/>
</dbReference>
<feature type="transmembrane region" description="Helical" evidence="8">
    <location>
        <begin position="265"/>
        <end position="291"/>
    </location>
</feature>
<dbReference type="AlphaFoldDB" id="A0A4P7SFS6"/>
<evidence type="ECO:0000313" key="11">
    <source>
        <dbReference type="Proteomes" id="UP000296469"/>
    </source>
</evidence>
<gene>
    <name evidence="10" type="ORF">E5225_01430</name>
</gene>
<keyword evidence="5 8" id="KW-1133">Transmembrane helix</keyword>
<evidence type="ECO:0000256" key="3">
    <source>
        <dbReference type="ARBA" id="ARBA00022475"/>
    </source>
</evidence>
<dbReference type="Gene3D" id="1.20.1250.20">
    <property type="entry name" value="MFS general substrate transporter like domains"/>
    <property type="match status" value="1"/>
</dbReference>
<protein>
    <submittedName>
        <fullName evidence="10">MFS transporter</fullName>
    </submittedName>
</protein>
<feature type="transmembrane region" description="Helical" evidence="8">
    <location>
        <begin position="175"/>
        <end position="198"/>
    </location>
</feature>
<evidence type="ECO:0000256" key="6">
    <source>
        <dbReference type="ARBA" id="ARBA00023136"/>
    </source>
</evidence>
<feature type="region of interest" description="Disordered" evidence="7">
    <location>
        <begin position="1"/>
        <end position="36"/>
    </location>
</feature>
<feature type="transmembrane region" description="Helical" evidence="8">
    <location>
        <begin position="79"/>
        <end position="101"/>
    </location>
</feature>
<dbReference type="PROSITE" id="PS50850">
    <property type="entry name" value="MFS"/>
    <property type="match status" value="1"/>
</dbReference>
<name>A0A4P7SFS6_9CELL</name>
<dbReference type="CDD" id="cd17316">
    <property type="entry name" value="MFS_SV2_like"/>
    <property type="match status" value="1"/>
</dbReference>
<comment type="subcellular location">
    <subcellularLocation>
        <location evidence="1">Cell membrane</location>
        <topology evidence="1">Multi-pass membrane protein</topology>
    </subcellularLocation>
</comment>
<keyword evidence="3" id="KW-1003">Cell membrane</keyword>
<feature type="transmembrane region" description="Helical" evidence="8">
    <location>
        <begin position="138"/>
        <end position="163"/>
    </location>
</feature>
<feature type="transmembrane region" description="Helical" evidence="8">
    <location>
        <begin position="328"/>
        <end position="349"/>
    </location>
</feature>
<dbReference type="OrthoDB" id="8953821at2"/>
<evidence type="ECO:0000256" key="1">
    <source>
        <dbReference type="ARBA" id="ARBA00004651"/>
    </source>
</evidence>
<keyword evidence="6 8" id="KW-0472">Membrane</keyword>
<dbReference type="InterPro" id="IPR036259">
    <property type="entry name" value="MFS_trans_sf"/>
</dbReference>
<evidence type="ECO:0000256" key="8">
    <source>
        <dbReference type="SAM" id="Phobius"/>
    </source>
</evidence>
<accession>A0A4P7SFS6</accession>
<evidence type="ECO:0000256" key="4">
    <source>
        <dbReference type="ARBA" id="ARBA00022692"/>
    </source>
</evidence>
<dbReference type="InterPro" id="IPR020846">
    <property type="entry name" value="MFS_dom"/>
</dbReference>
<feature type="transmembrane region" description="Helical" evidence="8">
    <location>
        <begin position="355"/>
        <end position="379"/>
    </location>
</feature>
<keyword evidence="2" id="KW-0813">Transport</keyword>
<dbReference type="Pfam" id="PF07690">
    <property type="entry name" value="MFS_1"/>
    <property type="match status" value="1"/>
</dbReference>
<feature type="domain" description="Major facilitator superfamily (MFS) profile" evidence="9">
    <location>
        <begin position="41"/>
        <end position="443"/>
    </location>
</feature>
<dbReference type="PANTHER" id="PTHR43045">
    <property type="entry name" value="SHIKIMATE TRANSPORTER"/>
    <property type="match status" value="1"/>
</dbReference>
<feature type="transmembrane region" description="Helical" evidence="8">
    <location>
        <begin position="297"/>
        <end position="316"/>
    </location>
</feature>
<keyword evidence="11" id="KW-1185">Reference proteome</keyword>
<dbReference type="PANTHER" id="PTHR43045:SF4">
    <property type="entry name" value="TRANSPORTER YDFJ-RELATED"/>
    <property type="match status" value="1"/>
</dbReference>
<organism evidence="10 11">
    <name type="scientific">Cellulomonas shaoxiangyii</name>
    <dbReference type="NCBI Taxonomy" id="2566013"/>
    <lineage>
        <taxon>Bacteria</taxon>
        <taxon>Bacillati</taxon>
        <taxon>Actinomycetota</taxon>
        <taxon>Actinomycetes</taxon>
        <taxon>Micrococcales</taxon>
        <taxon>Cellulomonadaceae</taxon>
        <taxon>Cellulomonas</taxon>
    </lineage>
</organism>